<organism evidence="3 4">
    <name type="scientific">Musa acuminata subsp. malaccensis</name>
    <name type="common">Wild banana</name>
    <name type="synonym">Musa malaccensis</name>
    <dbReference type="NCBI Taxonomy" id="214687"/>
    <lineage>
        <taxon>Eukaryota</taxon>
        <taxon>Viridiplantae</taxon>
        <taxon>Streptophyta</taxon>
        <taxon>Embryophyta</taxon>
        <taxon>Tracheophyta</taxon>
        <taxon>Spermatophyta</taxon>
        <taxon>Magnoliopsida</taxon>
        <taxon>Liliopsida</taxon>
        <taxon>Zingiberales</taxon>
        <taxon>Musaceae</taxon>
        <taxon>Musa</taxon>
    </lineage>
</organism>
<evidence type="ECO:0000313" key="4">
    <source>
        <dbReference type="Proteomes" id="UP000012960"/>
    </source>
</evidence>
<evidence type="ECO:0000313" key="2">
    <source>
        <dbReference type="EMBL" id="CAG1836304.1"/>
    </source>
</evidence>
<feature type="transmembrane region" description="Helical" evidence="1">
    <location>
        <begin position="21"/>
        <end position="43"/>
    </location>
</feature>
<keyword evidence="1" id="KW-0812">Transmembrane</keyword>
<dbReference type="EMBL" id="HG996474">
    <property type="protein sequence ID" value="CAG1836304.1"/>
    <property type="molecule type" value="Genomic_DNA"/>
</dbReference>
<keyword evidence="4" id="KW-1185">Reference proteome</keyword>
<keyword evidence="1" id="KW-1133">Transmembrane helix</keyword>
<dbReference type="InParanoid" id="A0A804KN42"/>
<evidence type="ECO:0000313" key="3">
    <source>
        <dbReference type="EnsemblPlants" id="Ma09_p24120.1"/>
    </source>
</evidence>
<keyword evidence="1" id="KW-0472">Membrane</keyword>
<reference evidence="3" key="2">
    <citation type="submission" date="2021-05" db="UniProtKB">
        <authorList>
            <consortium name="EnsemblPlants"/>
        </authorList>
    </citation>
    <scope>IDENTIFICATION</scope>
    <source>
        <strain evidence="3">subsp. malaccensis</strain>
    </source>
</reference>
<dbReference type="Proteomes" id="UP000012960">
    <property type="component" value="Unplaced"/>
</dbReference>
<sequence>METILLEKNKSVKKSEKKIKIVIFSLFSIKYGSFTKINGILIINIRHNL</sequence>
<gene>
    <name evidence="2" type="ORF">GSMUA_242730.1</name>
</gene>
<name>A0A804KN42_MUSAM</name>
<protein>
    <submittedName>
        <fullName evidence="2">(wild Malaysian banana) hypothetical protein</fullName>
    </submittedName>
</protein>
<accession>A0A804KN42</accession>
<reference evidence="2" key="1">
    <citation type="submission" date="2021-03" db="EMBL/GenBank/DDBJ databases">
        <authorList>
            <consortium name="Genoscope - CEA"/>
            <person name="William W."/>
        </authorList>
    </citation>
    <scope>NUCLEOTIDE SEQUENCE</scope>
    <source>
        <strain evidence="2">Doubled-haploid Pahang</strain>
    </source>
</reference>
<dbReference type="Gramene" id="Ma09_t24120.1">
    <property type="protein sequence ID" value="Ma09_p24120.1"/>
    <property type="gene ID" value="Ma09_g24120"/>
</dbReference>
<dbReference type="EnsemblPlants" id="Ma09_t24120.1">
    <property type="protein sequence ID" value="Ma09_p24120.1"/>
    <property type="gene ID" value="Ma09_g24120"/>
</dbReference>
<proteinExistence type="predicted"/>
<evidence type="ECO:0000256" key="1">
    <source>
        <dbReference type="SAM" id="Phobius"/>
    </source>
</evidence>
<dbReference type="AlphaFoldDB" id="A0A804KN42"/>